<reference evidence="2" key="2">
    <citation type="submission" date="2023-05" db="EMBL/GenBank/DDBJ databases">
        <authorList>
            <consortium name="Lawrence Berkeley National Laboratory"/>
            <person name="Steindorff A."/>
            <person name="Hensen N."/>
            <person name="Bonometti L."/>
            <person name="Westerberg I."/>
            <person name="Brannstrom I.O."/>
            <person name="Guillou S."/>
            <person name="Cros-Aarteil S."/>
            <person name="Calhoun S."/>
            <person name="Haridas S."/>
            <person name="Kuo A."/>
            <person name="Mondo S."/>
            <person name="Pangilinan J."/>
            <person name="Riley R."/>
            <person name="Labutti K."/>
            <person name="Andreopoulos B."/>
            <person name="Lipzen A."/>
            <person name="Chen C."/>
            <person name="Yanf M."/>
            <person name="Daum C."/>
            <person name="Ng V."/>
            <person name="Clum A."/>
            <person name="Ohm R."/>
            <person name="Martin F."/>
            <person name="Silar P."/>
            <person name="Natvig D."/>
            <person name="Lalanne C."/>
            <person name="Gautier V."/>
            <person name="Ament-Velasquez S.L."/>
            <person name="Kruys A."/>
            <person name="Hutchinson M.I."/>
            <person name="Powell A.J."/>
            <person name="Barry K."/>
            <person name="Miller A.N."/>
            <person name="Grigoriev I.V."/>
            <person name="Debuchy R."/>
            <person name="Gladieux P."/>
            <person name="Thoren M.H."/>
            <person name="Johannesson H."/>
        </authorList>
    </citation>
    <scope>NUCLEOTIDE SEQUENCE</scope>
    <source>
        <strain evidence="2">PSN243</strain>
    </source>
</reference>
<name>A0AAV9H2S6_9PEZI</name>
<comment type="caution">
    <text evidence="2">The sequence shown here is derived from an EMBL/GenBank/DDBJ whole genome shotgun (WGS) entry which is preliminary data.</text>
</comment>
<feature type="chain" id="PRO_5043451691" evidence="1">
    <location>
        <begin position="19"/>
        <end position="122"/>
    </location>
</feature>
<organism evidence="2 3">
    <name type="scientific">Podospora aff. communis PSN243</name>
    <dbReference type="NCBI Taxonomy" id="3040156"/>
    <lineage>
        <taxon>Eukaryota</taxon>
        <taxon>Fungi</taxon>
        <taxon>Dikarya</taxon>
        <taxon>Ascomycota</taxon>
        <taxon>Pezizomycotina</taxon>
        <taxon>Sordariomycetes</taxon>
        <taxon>Sordariomycetidae</taxon>
        <taxon>Sordariales</taxon>
        <taxon>Podosporaceae</taxon>
        <taxon>Podospora</taxon>
    </lineage>
</organism>
<keyword evidence="1" id="KW-0732">Signal</keyword>
<reference evidence="2" key="1">
    <citation type="journal article" date="2023" name="Mol. Phylogenet. Evol.">
        <title>Genome-scale phylogeny and comparative genomics of the fungal order Sordariales.</title>
        <authorList>
            <person name="Hensen N."/>
            <person name="Bonometti L."/>
            <person name="Westerberg I."/>
            <person name="Brannstrom I.O."/>
            <person name="Guillou S."/>
            <person name="Cros-Aarteil S."/>
            <person name="Calhoun S."/>
            <person name="Haridas S."/>
            <person name="Kuo A."/>
            <person name="Mondo S."/>
            <person name="Pangilinan J."/>
            <person name="Riley R."/>
            <person name="LaButti K."/>
            <person name="Andreopoulos B."/>
            <person name="Lipzen A."/>
            <person name="Chen C."/>
            <person name="Yan M."/>
            <person name="Daum C."/>
            <person name="Ng V."/>
            <person name="Clum A."/>
            <person name="Steindorff A."/>
            <person name="Ohm R.A."/>
            <person name="Martin F."/>
            <person name="Silar P."/>
            <person name="Natvig D.O."/>
            <person name="Lalanne C."/>
            <person name="Gautier V."/>
            <person name="Ament-Velasquez S.L."/>
            <person name="Kruys A."/>
            <person name="Hutchinson M.I."/>
            <person name="Powell A.J."/>
            <person name="Barry K."/>
            <person name="Miller A.N."/>
            <person name="Grigoriev I.V."/>
            <person name="Debuchy R."/>
            <person name="Gladieux P."/>
            <person name="Hiltunen Thoren M."/>
            <person name="Johannesson H."/>
        </authorList>
    </citation>
    <scope>NUCLEOTIDE SEQUENCE</scope>
    <source>
        <strain evidence="2">PSN243</strain>
    </source>
</reference>
<keyword evidence="3" id="KW-1185">Reference proteome</keyword>
<evidence type="ECO:0000256" key="1">
    <source>
        <dbReference type="SAM" id="SignalP"/>
    </source>
</evidence>
<sequence length="122" mass="13466">MHFSFITALALLAASAVAEPIPKTENNLDKRADNWCKVATNANCRQGPGEGYGEVKVEGKWYISTDKRFGVQCTREGSNVKGDTTWDYIPGWNCWVSAYLTRSAGSQKYCETGLPKCPRPGK</sequence>
<proteinExistence type="predicted"/>
<feature type="signal peptide" evidence="1">
    <location>
        <begin position="1"/>
        <end position="18"/>
    </location>
</feature>
<protein>
    <submittedName>
        <fullName evidence="2">Uncharacterized protein</fullName>
    </submittedName>
</protein>
<evidence type="ECO:0000313" key="3">
    <source>
        <dbReference type="Proteomes" id="UP001321760"/>
    </source>
</evidence>
<dbReference type="Proteomes" id="UP001321760">
    <property type="component" value="Unassembled WGS sequence"/>
</dbReference>
<dbReference type="AlphaFoldDB" id="A0AAV9H2S6"/>
<dbReference type="EMBL" id="MU865914">
    <property type="protein sequence ID" value="KAK4455344.1"/>
    <property type="molecule type" value="Genomic_DNA"/>
</dbReference>
<gene>
    <name evidence="2" type="ORF">QBC34DRAFT_389770</name>
</gene>
<evidence type="ECO:0000313" key="2">
    <source>
        <dbReference type="EMBL" id="KAK4455344.1"/>
    </source>
</evidence>
<accession>A0AAV9H2S6</accession>